<proteinExistence type="predicted"/>
<dbReference type="PANTHER" id="PTHR45890">
    <property type="entry name" value="AARF DOMAIN CONTAINING KINASE 2 (PREDICTED)"/>
    <property type="match status" value="1"/>
</dbReference>
<dbReference type="InterPro" id="IPR004147">
    <property type="entry name" value="ABC1_dom"/>
</dbReference>
<evidence type="ECO:0000259" key="1">
    <source>
        <dbReference type="Pfam" id="PF03109"/>
    </source>
</evidence>
<dbReference type="PANTHER" id="PTHR45890:SF1">
    <property type="entry name" value="AARF DOMAIN CONTAINING KINASE 2"/>
    <property type="match status" value="1"/>
</dbReference>
<dbReference type="AlphaFoldDB" id="A0A7S1MX87"/>
<gene>
    <name evidence="2" type="ORF">HAND00432_LOCUS35614</name>
</gene>
<protein>
    <recommendedName>
        <fullName evidence="1">ABC1 atypical kinase-like domain-containing protein</fullName>
    </recommendedName>
</protein>
<dbReference type="EMBL" id="HBFX01059177">
    <property type="protein sequence ID" value="CAD8984601.1"/>
    <property type="molecule type" value="Transcribed_RNA"/>
</dbReference>
<organism evidence="2">
    <name type="scientific">Hemiselmis andersenii</name>
    <name type="common">Cryptophyte alga</name>
    <dbReference type="NCBI Taxonomy" id="464988"/>
    <lineage>
        <taxon>Eukaryota</taxon>
        <taxon>Cryptophyceae</taxon>
        <taxon>Cryptomonadales</taxon>
        <taxon>Hemiselmidaceae</taxon>
        <taxon>Hemiselmis</taxon>
    </lineage>
</organism>
<accession>A0A7S1MX87</accession>
<evidence type="ECO:0000313" key="2">
    <source>
        <dbReference type="EMBL" id="CAD8984601.1"/>
    </source>
</evidence>
<dbReference type="InterPro" id="IPR052402">
    <property type="entry name" value="ADCK_kinase"/>
</dbReference>
<name>A0A7S1MX87_HEMAN</name>
<dbReference type="Pfam" id="PF03109">
    <property type="entry name" value="ABC1"/>
    <property type="match status" value="1"/>
</dbReference>
<sequence>MLHAVPALQWLGLKESLKQFEHTLGVQVRLDFEAANLELFNANFRACPHVTTMFPSVLSNCPTGRHHVSDDVLVESFEAGHSVSSYCAAAAAQAVAAASRASRLALETASHADSSLVRRVSSRLKQAADDAQIVLRTAVEDESWAALEGRSQGVVPLSKAAARHVVQTGKETYLQMLLVDNFVHADMHPGNIIVRLTPGAPLPTLVLIDAGMVDVMGPLEQDNFIGLLKAMGDGNGEKAAACLLKFSETQDAADVEGFTRHIKLLFAKKCRGFGTGVDVGDVLQGILDALRRFRVRVDGNYATSVVNLLCIEGVAAALDPSYNLLDESETLLFAHTVLGRDWLAWCMAVAAPLLAVGRNLKVAIEESASRGSTKQLLRTRDSWQSKAESFRD</sequence>
<feature type="domain" description="ABC1 atypical kinase-like" evidence="1">
    <location>
        <begin position="160"/>
        <end position="239"/>
    </location>
</feature>
<reference evidence="2" key="1">
    <citation type="submission" date="2021-01" db="EMBL/GenBank/DDBJ databases">
        <authorList>
            <person name="Corre E."/>
            <person name="Pelletier E."/>
            <person name="Niang G."/>
            <person name="Scheremetjew M."/>
            <person name="Finn R."/>
            <person name="Kale V."/>
            <person name="Holt S."/>
            <person name="Cochrane G."/>
            <person name="Meng A."/>
            <person name="Brown T."/>
            <person name="Cohen L."/>
        </authorList>
    </citation>
    <scope>NUCLEOTIDE SEQUENCE</scope>
    <source>
        <strain evidence="2">CCMP644</strain>
    </source>
</reference>